<comment type="caution">
    <text evidence="1">The sequence shown here is derived from an EMBL/GenBank/DDBJ whole genome shotgun (WGS) entry which is preliminary data.</text>
</comment>
<gene>
    <name evidence="1" type="ORF">RRG08_037847</name>
</gene>
<evidence type="ECO:0000313" key="2">
    <source>
        <dbReference type="Proteomes" id="UP001283361"/>
    </source>
</evidence>
<proteinExistence type="predicted"/>
<dbReference type="AlphaFoldDB" id="A0AAE1DHA2"/>
<dbReference type="EMBL" id="JAWDGP010003792">
    <property type="protein sequence ID" value="KAK3770654.1"/>
    <property type="molecule type" value="Genomic_DNA"/>
</dbReference>
<protein>
    <submittedName>
        <fullName evidence="1">Uncharacterized protein</fullName>
    </submittedName>
</protein>
<keyword evidence="2" id="KW-1185">Reference proteome</keyword>
<organism evidence="1 2">
    <name type="scientific">Elysia crispata</name>
    <name type="common">lettuce slug</name>
    <dbReference type="NCBI Taxonomy" id="231223"/>
    <lineage>
        <taxon>Eukaryota</taxon>
        <taxon>Metazoa</taxon>
        <taxon>Spiralia</taxon>
        <taxon>Lophotrochozoa</taxon>
        <taxon>Mollusca</taxon>
        <taxon>Gastropoda</taxon>
        <taxon>Heterobranchia</taxon>
        <taxon>Euthyneura</taxon>
        <taxon>Panpulmonata</taxon>
        <taxon>Sacoglossa</taxon>
        <taxon>Placobranchoidea</taxon>
        <taxon>Plakobranchidae</taxon>
        <taxon>Elysia</taxon>
    </lineage>
</organism>
<evidence type="ECO:0000313" key="1">
    <source>
        <dbReference type="EMBL" id="KAK3770654.1"/>
    </source>
</evidence>
<sequence>MPRSPCSLPCIARSWPVWKDKASHILENVQGFCAERFFKTKVSRKYCVTGRNKWIDNCPAAASGASSLPLDHGDTISVTREMTQIAFCPLLLRSLYGWEFGVLTS</sequence>
<dbReference type="Proteomes" id="UP001283361">
    <property type="component" value="Unassembled WGS sequence"/>
</dbReference>
<name>A0AAE1DHA2_9GAST</name>
<reference evidence="1" key="1">
    <citation type="journal article" date="2023" name="G3 (Bethesda)">
        <title>A reference genome for the long-term kleptoplast-retaining sea slug Elysia crispata morphotype clarki.</title>
        <authorList>
            <person name="Eastman K.E."/>
            <person name="Pendleton A.L."/>
            <person name="Shaikh M.A."/>
            <person name="Suttiyut T."/>
            <person name="Ogas R."/>
            <person name="Tomko P."/>
            <person name="Gavelis G."/>
            <person name="Widhalm J.R."/>
            <person name="Wisecaver J.H."/>
        </authorList>
    </citation>
    <scope>NUCLEOTIDE SEQUENCE</scope>
    <source>
        <strain evidence="1">ECLA1</strain>
    </source>
</reference>
<accession>A0AAE1DHA2</accession>